<organism evidence="1 2">
    <name type="scientific">Streptomyces glomeratus</name>
    <dbReference type="NCBI Taxonomy" id="284452"/>
    <lineage>
        <taxon>Bacteria</taxon>
        <taxon>Bacillati</taxon>
        <taxon>Actinomycetota</taxon>
        <taxon>Actinomycetes</taxon>
        <taxon>Kitasatosporales</taxon>
        <taxon>Streptomycetaceae</taxon>
        <taxon>Streptomyces</taxon>
    </lineage>
</organism>
<keyword evidence="2" id="KW-1185">Reference proteome</keyword>
<comment type="caution">
    <text evidence="1">The sequence shown here is derived from an EMBL/GenBank/DDBJ whole genome shotgun (WGS) entry which is preliminary data.</text>
</comment>
<dbReference type="EMBL" id="BAAAUF010000062">
    <property type="protein sequence ID" value="GAA3068024.1"/>
    <property type="molecule type" value="Genomic_DNA"/>
</dbReference>
<dbReference type="Proteomes" id="UP001501532">
    <property type="component" value="Unassembled WGS sequence"/>
</dbReference>
<name>A0ABP6M1L9_9ACTN</name>
<reference evidence="2" key="1">
    <citation type="journal article" date="2019" name="Int. J. Syst. Evol. Microbiol.">
        <title>The Global Catalogue of Microorganisms (GCM) 10K type strain sequencing project: providing services to taxonomists for standard genome sequencing and annotation.</title>
        <authorList>
            <consortium name="The Broad Institute Genomics Platform"/>
            <consortium name="The Broad Institute Genome Sequencing Center for Infectious Disease"/>
            <person name="Wu L."/>
            <person name="Ma J."/>
        </authorList>
    </citation>
    <scope>NUCLEOTIDE SEQUENCE [LARGE SCALE GENOMIC DNA]</scope>
    <source>
        <strain evidence="2">JCM 9091</strain>
    </source>
</reference>
<dbReference type="RefSeq" id="WP_234519857.1">
    <property type="nucleotide sequence ID" value="NZ_BAAAUF010000062.1"/>
</dbReference>
<gene>
    <name evidence="1" type="ORF">GCM10010448_59190</name>
</gene>
<proteinExistence type="predicted"/>
<accession>A0ABP6M1L9</accession>
<protein>
    <submittedName>
        <fullName evidence="1">Uncharacterized protein</fullName>
    </submittedName>
</protein>
<evidence type="ECO:0000313" key="1">
    <source>
        <dbReference type="EMBL" id="GAA3068024.1"/>
    </source>
</evidence>
<evidence type="ECO:0000313" key="2">
    <source>
        <dbReference type="Proteomes" id="UP001501532"/>
    </source>
</evidence>
<sequence>MTQHLSGGPVLVVTKELDPAADLVVDKFFEQCPHRMAGAHCDFYTPKDSSKCQLVEARENLQRMLASIPLTDDERAAVDDGQAALDQLLERLADIPTPAGPTARQIGVLASATLLPIIDVRPVPHSRQTH</sequence>